<evidence type="ECO:0000256" key="10">
    <source>
        <dbReference type="ARBA" id="ARBA00023235"/>
    </source>
</evidence>
<feature type="domain" description="Glucose-methanol-choline oxidoreductase C-terminal" evidence="18">
    <location>
        <begin position="550"/>
        <end position="604"/>
    </location>
</feature>
<comment type="pathway">
    <text evidence="12">Steroid metabolism; cholesterol degradation.</text>
</comment>
<dbReference type="InterPro" id="IPR000172">
    <property type="entry name" value="GMC_OxRdtase_N"/>
</dbReference>
<dbReference type="InterPro" id="IPR052542">
    <property type="entry name" value="Cholesterol_Oxidase"/>
</dbReference>
<evidence type="ECO:0000256" key="3">
    <source>
        <dbReference type="ARBA" id="ARBA00022548"/>
    </source>
</evidence>
<evidence type="ECO:0000256" key="13">
    <source>
        <dbReference type="ARBA" id="ARBA00049723"/>
    </source>
</evidence>
<keyword evidence="20" id="KW-1185">Reference proteome</keyword>
<evidence type="ECO:0000256" key="12">
    <source>
        <dbReference type="ARBA" id="ARBA00049645"/>
    </source>
</evidence>
<dbReference type="PANTHER" id="PTHR47470">
    <property type="entry name" value="CHOLESTEROL OXIDASE"/>
    <property type="match status" value="1"/>
</dbReference>
<feature type="compositionally biased region" description="Basic and acidic residues" evidence="16">
    <location>
        <begin position="46"/>
        <end position="67"/>
    </location>
</feature>
<evidence type="ECO:0000256" key="8">
    <source>
        <dbReference type="ARBA" id="ARBA00023166"/>
    </source>
</evidence>
<keyword evidence="8" id="KW-1207">Sterol metabolism</keyword>
<evidence type="ECO:0000256" key="4">
    <source>
        <dbReference type="ARBA" id="ARBA00022630"/>
    </source>
</evidence>
<evidence type="ECO:0000256" key="16">
    <source>
        <dbReference type="SAM" id="MobiDB-lite"/>
    </source>
</evidence>
<dbReference type="EMBL" id="BJLP01000024">
    <property type="protein sequence ID" value="GEA81186.1"/>
    <property type="molecule type" value="Genomic_DNA"/>
</dbReference>
<dbReference type="GO" id="GO:0004769">
    <property type="term" value="F:steroid Delta-isomerase activity"/>
    <property type="evidence" value="ECO:0007669"/>
    <property type="project" value="UniProtKB-EC"/>
</dbReference>
<evidence type="ECO:0000259" key="17">
    <source>
        <dbReference type="Pfam" id="PF00732"/>
    </source>
</evidence>
<keyword evidence="7" id="KW-0443">Lipid metabolism</keyword>
<evidence type="ECO:0000256" key="14">
    <source>
        <dbReference type="ARBA" id="ARBA00049744"/>
    </source>
</evidence>
<reference evidence="19 20" key="1">
    <citation type="submission" date="2019-06" db="EMBL/GenBank/DDBJ databases">
        <title>Whole genome shotgun sequence of Cellulomonas uda NBRC 3747.</title>
        <authorList>
            <person name="Hosoyama A."/>
            <person name="Uohara A."/>
            <person name="Ohji S."/>
            <person name="Ichikawa N."/>
        </authorList>
    </citation>
    <scope>NUCLEOTIDE SEQUENCE [LARGE SCALE GENOMIC DNA]</scope>
    <source>
        <strain evidence="19 20">NBRC 3747</strain>
    </source>
</reference>
<dbReference type="Gene3D" id="3.50.50.60">
    <property type="entry name" value="FAD/NAD(P)-binding domain"/>
    <property type="match status" value="3"/>
</dbReference>
<evidence type="ECO:0000256" key="11">
    <source>
        <dbReference type="ARBA" id="ARBA00038856"/>
    </source>
</evidence>
<accession>A0A4Y3KBW7</accession>
<dbReference type="SUPFAM" id="SSF51905">
    <property type="entry name" value="FAD/NAD(P)-binding domain"/>
    <property type="match status" value="1"/>
</dbReference>
<evidence type="ECO:0000313" key="20">
    <source>
        <dbReference type="Proteomes" id="UP000315842"/>
    </source>
</evidence>
<dbReference type="GO" id="GO:0008203">
    <property type="term" value="P:cholesterol metabolic process"/>
    <property type="evidence" value="ECO:0007669"/>
    <property type="project" value="UniProtKB-KW"/>
</dbReference>
<feature type="domain" description="Glucose-methanol-choline oxidoreductase N-terminal" evidence="17">
    <location>
        <begin position="256"/>
        <end position="345"/>
    </location>
</feature>
<sequence>MAAHAALTTDTRRVSAPRTTTTSSHPPAHPAAPRAPGVVADDERADDQADDRADEHADEHADERADDPLDADVVVVGSGFGGSVAALRLVEKGYRVLVVEAGRRFTDDTLPRTSWDVRRFLWAPRLGCTGIQRIHVLPDVVVLAGAGVGGGSLVYANTLYEPERDEFWDDPQWAGITDWRAELAPHYDQARRMLGVVENPSTTPADEVVRGAAQDLGVGASFRLAPVGVVFGRDGRLEPGQAVPDPFFGGVGPQRRGCTQCGACMTGCRFGAKNTLTTNYLALAERAGARVRALTTVASVRPAADGTWEVDVAATGHPRRGRRTLRAGQVVLAAGAWGTQALLHRLKADGVLPELSDRLGHLTRTNSEALGGAVARWRDRRSAPDLTRGVAITSSVWLDERTHLEPVRYGRGSNLMGLLSTALTAGRTRTGGGAGAPVDGRPGGARAERALRWLGTVARHPGQVASLVLGIGSWSQRTVIGLVMQTGGASIVVRPRRTWRGRVRLTSTPGEGEPNPTWIPQAHAAYRAMARRLGGFPASSLAEVVDVPMTAHFIGGCTIGRTRDEGVVDPYHRVHGHPGLHVVDGSTISANLGVNPSLTITAQAERACALWPNRGEVDPRPAPGEPYLRLAPVAPARPVVPAGAPGALRPTRGVAHPDR</sequence>
<dbReference type="Pfam" id="PF00732">
    <property type="entry name" value="GMC_oxred_N"/>
    <property type="match status" value="1"/>
</dbReference>
<keyword evidence="4" id="KW-0285">Flavoprotein</keyword>
<dbReference type="InterPro" id="IPR036188">
    <property type="entry name" value="FAD/NAD-bd_sf"/>
</dbReference>
<feature type="compositionally biased region" description="Low complexity" evidence="16">
    <location>
        <begin position="16"/>
        <end position="36"/>
    </location>
</feature>
<keyword evidence="9" id="KW-0753">Steroid metabolism</keyword>
<organism evidence="19 20">
    <name type="scientific">Cellulomonas uda</name>
    <dbReference type="NCBI Taxonomy" id="1714"/>
    <lineage>
        <taxon>Bacteria</taxon>
        <taxon>Bacillati</taxon>
        <taxon>Actinomycetota</taxon>
        <taxon>Actinomycetes</taxon>
        <taxon>Micrococcales</taxon>
        <taxon>Cellulomonadaceae</taxon>
        <taxon>Cellulomonas</taxon>
    </lineage>
</organism>
<evidence type="ECO:0000256" key="9">
    <source>
        <dbReference type="ARBA" id="ARBA00023221"/>
    </source>
</evidence>
<feature type="region of interest" description="Disordered" evidence="16">
    <location>
        <begin position="1"/>
        <end position="68"/>
    </location>
</feature>
<evidence type="ECO:0000313" key="19">
    <source>
        <dbReference type="EMBL" id="GEA81186.1"/>
    </source>
</evidence>
<dbReference type="GO" id="GO:0016995">
    <property type="term" value="F:cholesterol oxidase activity"/>
    <property type="evidence" value="ECO:0007669"/>
    <property type="project" value="UniProtKB-EC"/>
</dbReference>
<evidence type="ECO:0000256" key="2">
    <source>
        <dbReference type="ARBA" id="ARBA00010790"/>
    </source>
</evidence>
<evidence type="ECO:0000256" key="6">
    <source>
        <dbReference type="ARBA" id="ARBA00023002"/>
    </source>
</evidence>
<comment type="similarity">
    <text evidence="2">Belongs to the GMC oxidoreductase family.</text>
</comment>
<keyword evidence="6" id="KW-0560">Oxidoreductase</keyword>
<comment type="caution">
    <text evidence="19">The sequence shown here is derived from an EMBL/GenBank/DDBJ whole genome shotgun (WGS) entry which is preliminary data.</text>
</comment>
<dbReference type="EC" id="1.1.3.6" evidence="13"/>
<keyword evidence="5" id="KW-0274">FAD</keyword>
<dbReference type="GO" id="GO:0050660">
    <property type="term" value="F:flavin adenine dinucleotide binding"/>
    <property type="evidence" value="ECO:0007669"/>
    <property type="project" value="InterPro"/>
</dbReference>
<keyword evidence="10" id="KW-0413">Isomerase</keyword>
<protein>
    <recommendedName>
        <fullName evidence="14">Cholesterol oxidase</fullName>
        <ecNumber evidence="13">1.1.3.6</ecNumber>
        <ecNumber evidence="11">5.3.3.1</ecNumber>
    </recommendedName>
    <alternativeName>
        <fullName evidence="15">Cholesterol isomerase</fullName>
    </alternativeName>
</protein>
<gene>
    <name evidence="19" type="ORF">CUD01_16300</name>
</gene>
<evidence type="ECO:0000256" key="7">
    <source>
        <dbReference type="ARBA" id="ARBA00023098"/>
    </source>
</evidence>
<keyword evidence="3" id="KW-0153">Cholesterol metabolism</keyword>
<dbReference type="Pfam" id="PF13450">
    <property type="entry name" value="NAD_binding_8"/>
    <property type="match status" value="1"/>
</dbReference>
<comment type="cofactor">
    <cofactor evidence="1">
        <name>FAD</name>
        <dbReference type="ChEBI" id="CHEBI:57692"/>
    </cofactor>
</comment>
<dbReference type="Proteomes" id="UP000315842">
    <property type="component" value="Unassembled WGS sequence"/>
</dbReference>
<dbReference type="InterPro" id="IPR007867">
    <property type="entry name" value="GMC_OxRtase_C"/>
</dbReference>
<proteinExistence type="inferred from homology"/>
<dbReference type="Pfam" id="PF05199">
    <property type="entry name" value="GMC_oxred_C"/>
    <property type="match status" value="1"/>
</dbReference>
<evidence type="ECO:0000256" key="1">
    <source>
        <dbReference type="ARBA" id="ARBA00001974"/>
    </source>
</evidence>
<dbReference type="AlphaFoldDB" id="A0A4Y3KBW7"/>
<name>A0A4Y3KBW7_CELUD</name>
<dbReference type="EC" id="5.3.3.1" evidence="11"/>
<evidence type="ECO:0000259" key="18">
    <source>
        <dbReference type="Pfam" id="PF05199"/>
    </source>
</evidence>
<dbReference type="PANTHER" id="PTHR47470:SF1">
    <property type="entry name" value="FAD-DEPENDENT OXIDOREDUCTASE 2 FAD BINDING DOMAIN-CONTAINING PROTEIN"/>
    <property type="match status" value="1"/>
</dbReference>
<evidence type="ECO:0000256" key="15">
    <source>
        <dbReference type="ARBA" id="ARBA00049778"/>
    </source>
</evidence>
<evidence type="ECO:0000256" key="5">
    <source>
        <dbReference type="ARBA" id="ARBA00022827"/>
    </source>
</evidence>